<evidence type="ECO:0000313" key="8">
    <source>
        <dbReference type="Proteomes" id="UP001321473"/>
    </source>
</evidence>
<dbReference type="AlphaFoldDB" id="A0AAQ4DP28"/>
<evidence type="ECO:0000256" key="5">
    <source>
        <dbReference type="SAM" id="MobiDB-lite"/>
    </source>
</evidence>
<dbReference type="GO" id="GO:0016020">
    <property type="term" value="C:membrane"/>
    <property type="evidence" value="ECO:0007669"/>
    <property type="project" value="UniProtKB-SubCell"/>
</dbReference>
<feature type="transmembrane region" description="Helical" evidence="6">
    <location>
        <begin position="213"/>
        <end position="234"/>
    </location>
</feature>
<dbReference type="InterPro" id="IPR018499">
    <property type="entry name" value="Tetraspanin/Peripherin"/>
</dbReference>
<dbReference type="SUPFAM" id="SSF48652">
    <property type="entry name" value="Tetraspanin"/>
    <property type="match status" value="1"/>
</dbReference>
<dbReference type="Gene3D" id="1.10.1450.10">
    <property type="entry name" value="Tetraspanin"/>
    <property type="match status" value="2"/>
</dbReference>
<gene>
    <name evidence="7" type="ORF">V5799_033173</name>
</gene>
<evidence type="ECO:0000256" key="3">
    <source>
        <dbReference type="ARBA" id="ARBA00022989"/>
    </source>
</evidence>
<feature type="region of interest" description="Disordered" evidence="5">
    <location>
        <begin position="487"/>
        <end position="515"/>
    </location>
</feature>
<evidence type="ECO:0000313" key="7">
    <source>
        <dbReference type="EMBL" id="KAK8764218.1"/>
    </source>
</evidence>
<feature type="transmembrane region" description="Helical" evidence="6">
    <location>
        <begin position="561"/>
        <end position="582"/>
    </location>
</feature>
<organism evidence="7 8">
    <name type="scientific">Amblyomma americanum</name>
    <name type="common">Lone star tick</name>
    <dbReference type="NCBI Taxonomy" id="6943"/>
    <lineage>
        <taxon>Eukaryota</taxon>
        <taxon>Metazoa</taxon>
        <taxon>Ecdysozoa</taxon>
        <taxon>Arthropoda</taxon>
        <taxon>Chelicerata</taxon>
        <taxon>Arachnida</taxon>
        <taxon>Acari</taxon>
        <taxon>Parasitiformes</taxon>
        <taxon>Ixodida</taxon>
        <taxon>Ixodoidea</taxon>
        <taxon>Ixodidae</taxon>
        <taxon>Amblyomminae</taxon>
        <taxon>Amblyomma</taxon>
    </lineage>
</organism>
<feature type="transmembrane region" description="Helical" evidence="6">
    <location>
        <begin position="382"/>
        <end position="404"/>
    </location>
</feature>
<protein>
    <recommendedName>
        <fullName evidence="9">Tetraspanin</fullName>
    </recommendedName>
</protein>
<keyword evidence="8" id="KW-1185">Reference proteome</keyword>
<comment type="caution">
    <text evidence="7">The sequence shown here is derived from an EMBL/GenBank/DDBJ whole genome shotgun (WGS) entry which is preliminary data.</text>
</comment>
<dbReference type="Pfam" id="PF00335">
    <property type="entry name" value="Tetraspanin"/>
    <property type="match status" value="2"/>
</dbReference>
<evidence type="ECO:0000256" key="2">
    <source>
        <dbReference type="ARBA" id="ARBA00022692"/>
    </source>
</evidence>
<comment type="subcellular location">
    <subcellularLocation>
        <location evidence="1">Membrane</location>
        <topology evidence="1">Multi-pass membrane protein</topology>
    </subcellularLocation>
</comment>
<dbReference type="PANTHER" id="PTHR19282">
    <property type="entry name" value="TETRASPANIN"/>
    <property type="match status" value="1"/>
</dbReference>
<evidence type="ECO:0000256" key="6">
    <source>
        <dbReference type="SAM" id="Phobius"/>
    </source>
</evidence>
<feature type="transmembrane region" description="Helical" evidence="6">
    <location>
        <begin position="350"/>
        <end position="370"/>
    </location>
</feature>
<keyword evidence="2 6" id="KW-0812">Transmembrane</keyword>
<reference evidence="7 8" key="1">
    <citation type="journal article" date="2023" name="Arcadia Sci">
        <title>De novo assembly of a long-read Amblyomma americanum tick genome.</title>
        <authorList>
            <person name="Chou S."/>
            <person name="Poskanzer K.E."/>
            <person name="Rollins M."/>
            <person name="Thuy-Boun P.S."/>
        </authorList>
    </citation>
    <scope>NUCLEOTIDE SEQUENCE [LARGE SCALE GENOMIC DNA]</scope>
    <source>
        <strain evidence="7">F_SG_1</strain>
        <tissue evidence="7">Salivary glands</tissue>
    </source>
</reference>
<sequence>MFVTSTLTGENVPPYSKLTPEFIISIVDRRDEISFRNRSLLISFVVNIEIPALVGSGLVHATSFMGFIGGLRENVCLLRWYQKATYALLGLDVLFMAMCFAVPFVSRSDIFHRVAQESFMCCGVTRNRYRDWDQNIYFNCSKSNPSAERCSVPASCCRPITVLKNGGEVDPEVRLRRRFCGKGVLAISEQRAWEKVFTRSCVDAFVAYIRSNITIMIGACLVTFAVVALLRSMASTVCGEIISLTDLYNKYYRNVAKGYRQSLRRRQALQAEARAKDLMVMEMTKPEQPKLSKTSQSTIPRRVSALTEVLPQPGGLRSSLAAGKEEQEPTHASTSVNTWLVYLFLHLETVFMAASLVVFVVASIGFLGALRQNVTLLDMYSTLQGAFVTAELVFIILAFFLPLIGREFVISHITTELIVHYRDNTDYRNEIDYVQSTLRCCGMTENAYRDWNANAYFNCSPTNPSAERCSVPASCCRRPDKAGIGLDDDFPPTTQNTGVEGKGNKKENTRESGNVEDETVMTTLCGRGVMKLNEQEAWKRIYTRGCGPAVFHYVESRVVEIVLFTLLVILTHLMLMSLSVNVRKEITALGKVYDKYYKVPITGSDIRL</sequence>
<proteinExistence type="predicted"/>
<evidence type="ECO:0000256" key="1">
    <source>
        <dbReference type="ARBA" id="ARBA00004141"/>
    </source>
</evidence>
<dbReference type="InterPro" id="IPR008952">
    <property type="entry name" value="Tetraspanin_EC2_sf"/>
</dbReference>
<accession>A0AAQ4DP28</accession>
<evidence type="ECO:0000256" key="4">
    <source>
        <dbReference type="ARBA" id="ARBA00023136"/>
    </source>
</evidence>
<keyword evidence="3 6" id="KW-1133">Transmembrane helix</keyword>
<name>A0AAQ4DP28_AMBAM</name>
<feature type="transmembrane region" description="Helical" evidence="6">
    <location>
        <begin position="84"/>
        <end position="105"/>
    </location>
</feature>
<feature type="transmembrane region" description="Helical" evidence="6">
    <location>
        <begin position="39"/>
        <end position="64"/>
    </location>
</feature>
<dbReference type="Proteomes" id="UP001321473">
    <property type="component" value="Unassembled WGS sequence"/>
</dbReference>
<evidence type="ECO:0008006" key="9">
    <source>
        <dbReference type="Google" id="ProtNLM"/>
    </source>
</evidence>
<keyword evidence="4 6" id="KW-0472">Membrane</keyword>
<dbReference type="EMBL" id="JARKHS020028549">
    <property type="protein sequence ID" value="KAK8764218.1"/>
    <property type="molecule type" value="Genomic_DNA"/>
</dbReference>